<dbReference type="PROSITE" id="PS00546">
    <property type="entry name" value="CYSTEINE_SWITCH"/>
    <property type="match status" value="1"/>
</dbReference>
<feature type="binding site" evidence="10">
    <location>
        <position position="209"/>
    </location>
    <ligand>
        <name>Ca(2+)</name>
        <dbReference type="ChEBI" id="CHEBI:29108"/>
        <label>3</label>
    </ligand>
</feature>
<evidence type="ECO:0000256" key="11">
    <source>
        <dbReference type="PIRSR" id="PIRSR621190-5"/>
    </source>
</evidence>
<evidence type="ECO:0000256" key="9">
    <source>
        <dbReference type="PIRSR" id="PIRSR621190-1"/>
    </source>
</evidence>
<dbReference type="Pfam" id="PF01471">
    <property type="entry name" value="PG_binding_1"/>
    <property type="match status" value="1"/>
</dbReference>
<feature type="binding site" evidence="10">
    <location>
        <position position="250"/>
    </location>
    <ligand>
        <name>Zn(2+)</name>
        <dbReference type="ChEBI" id="CHEBI:29105"/>
        <label>2</label>
        <note>catalytic</note>
    </ligand>
</feature>
<comment type="cofactor">
    <cofactor evidence="10">
        <name>Ca(2+)</name>
        <dbReference type="ChEBI" id="CHEBI:29108"/>
    </cofactor>
    <text evidence="10">Can bind about 5 Ca(2+) ions per subunit.</text>
</comment>
<name>A0AAP0D7E6_9ASTR</name>
<evidence type="ECO:0000313" key="14">
    <source>
        <dbReference type="EMBL" id="KAK9067262.1"/>
    </source>
</evidence>
<evidence type="ECO:0000256" key="2">
    <source>
        <dbReference type="ARBA" id="ARBA00022670"/>
    </source>
</evidence>
<dbReference type="SUPFAM" id="SSF47090">
    <property type="entry name" value="PGBD-like"/>
    <property type="match status" value="1"/>
</dbReference>
<feature type="binding site" evidence="10">
    <location>
        <position position="224"/>
    </location>
    <ligand>
        <name>Zn(2+)</name>
        <dbReference type="ChEBI" id="CHEBI:29105"/>
        <label>1</label>
    </ligand>
</feature>
<feature type="binding site" evidence="10">
    <location>
        <position position="203"/>
    </location>
    <ligand>
        <name>Zn(2+)</name>
        <dbReference type="ChEBI" id="CHEBI:29105"/>
        <label>1</label>
    </ligand>
</feature>
<comment type="similarity">
    <text evidence="1">Belongs to the peptidase M10A family. Matrix metalloproteinases (MMPs) subfamily.</text>
</comment>
<dbReference type="GO" id="GO:0004222">
    <property type="term" value="F:metalloendopeptidase activity"/>
    <property type="evidence" value="ECO:0007669"/>
    <property type="project" value="InterPro"/>
</dbReference>
<feature type="active site" evidence="9">
    <location>
        <position position="251"/>
    </location>
</feature>
<comment type="cofactor">
    <cofactor evidence="10">
        <name>Zn(2+)</name>
        <dbReference type="ChEBI" id="CHEBI:29105"/>
    </cofactor>
    <text evidence="10">Binds 2 Zn(2+) ions per subunit.</text>
</comment>
<dbReference type="PANTHER" id="PTHR10201">
    <property type="entry name" value="MATRIX METALLOPROTEINASE"/>
    <property type="match status" value="1"/>
</dbReference>
<sequence length="294" mass="32649">MAYKFSFLPFFCVLFFHFSLSKGKFDNDTLKRLQGCHKGTKVQGLHNLKLYLSHFGYLNYHHTPNHVNSENDEFDQELESALISYQNFYHLNASGTLDGPTISQMNMPRCGIPDKKSSHVTHGRKLLHIVSHYQFFPNNPKWPPSKSHLTYAFDLTYPDAYVAPVAEAFTTWASASGYFTFSRIADVTSSDLKIAFGSGDHGDGNDFKGNVLAHAYAPTDGRFHYNADQNWSVGPGPVPSAFDLKTVALHEIGHLLGLDHSEDPNAVMWSGISSGAVKGLNQDDVQGLKALYGV</sequence>
<feature type="signal peptide" evidence="12">
    <location>
        <begin position="1"/>
        <end position="23"/>
    </location>
</feature>
<dbReference type="Gene3D" id="3.40.390.10">
    <property type="entry name" value="Collagenase (Catalytic Domain)"/>
    <property type="match status" value="1"/>
</dbReference>
<keyword evidence="6 10" id="KW-0862">Zinc</keyword>
<comment type="caution">
    <text evidence="14">The sequence shown here is derived from an EMBL/GenBank/DDBJ whole genome shotgun (WGS) entry which is preliminary data.</text>
</comment>
<dbReference type="PRINTS" id="PR00138">
    <property type="entry name" value="MATRIXIN"/>
</dbReference>
<keyword evidence="10" id="KW-0106">Calcium</keyword>
<proteinExistence type="inferred from homology"/>
<feature type="domain" description="Peptidase metallopeptidase" evidence="13">
    <location>
        <begin position="138"/>
        <end position="294"/>
    </location>
</feature>
<keyword evidence="7" id="KW-0482">Metalloprotease</keyword>
<evidence type="ECO:0000256" key="3">
    <source>
        <dbReference type="ARBA" id="ARBA00022723"/>
    </source>
</evidence>
<evidence type="ECO:0000256" key="5">
    <source>
        <dbReference type="ARBA" id="ARBA00022801"/>
    </source>
</evidence>
<feature type="chain" id="PRO_5043003552" description="Peptidase metallopeptidase domain-containing protein" evidence="12">
    <location>
        <begin position="24"/>
        <end position="294"/>
    </location>
</feature>
<dbReference type="GO" id="GO:0006508">
    <property type="term" value="P:proteolysis"/>
    <property type="evidence" value="ECO:0007669"/>
    <property type="project" value="UniProtKB-KW"/>
</dbReference>
<evidence type="ECO:0000313" key="15">
    <source>
        <dbReference type="Proteomes" id="UP001408789"/>
    </source>
</evidence>
<dbReference type="InterPro" id="IPR001818">
    <property type="entry name" value="Pept_M10_metallopeptidase"/>
</dbReference>
<evidence type="ECO:0000256" key="1">
    <source>
        <dbReference type="ARBA" id="ARBA00009614"/>
    </source>
</evidence>
<dbReference type="GO" id="GO:0030198">
    <property type="term" value="P:extracellular matrix organization"/>
    <property type="evidence" value="ECO:0007669"/>
    <property type="project" value="TreeGrafter"/>
</dbReference>
<dbReference type="InterPro" id="IPR024079">
    <property type="entry name" value="MetalloPept_cat_dom_sf"/>
</dbReference>
<evidence type="ECO:0000256" key="6">
    <source>
        <dbReference type="ARBA" id="ARBA00022833"/>
    </source>
</evidence>
<evidence type="ECO:0000256" key="10">
    <source>
        <dbReference type="PIRSR" id="PIRSR621190-2"/>
    </source>
</evidence>
<evidence type="ECO:0000256" key="4">
    <source>
        <dbReference type="ARBA" id="ARBA00022729"/>
    </source>
</evidence>
<organism evidence="14 15">
    <name type="scientific">Deinandra increscens subsp. villosa</name>
    <dbReference type="NCBI Taxonomy" id="3103831"/>
    <lineage>
        <taxon>Eukaryota</taxon>
        <taxon>Viridiplantae</taxon>
        <taxon>Streptophyta</taxon>
        <taxon>Embryophyta</taxon>
        <taxon>Tracheophyta</taxon>
        <taxon>Spermatophyta</taxon>
        <taxon>Magnoliopsida</taxon>
        <taxon>eudicotyledons</taxon>
        <taxon>Gunneridae</taxon>
        <taxon>Pentapetalae</taxon>
        <taxon>asterids</taxon>
        <taxon>campanulids</taxon>
        <taxon>Asterales</taxon>
        <taxon>Asteraceae</taxon>
        <taxon>Asteroideae</taxon>
        <taxon>Heliantheae alliance</taxon>
        <taxon>Madieae</taxon>
        <taxon>Madiinae</taxon>
        <taxon>Deinandra</taxon>
    </lineage>
</organism>
<feature type="binding site" evidence="10">
    <location>
        <position position="191"/>
    </location>
    <ligand>
        <name>Ca(2+)</name>
        <dbReference type="ChEBI" id="CHEBI:29108"/>
        <label>2</label>
    </ligand>
</feature>
<dbReference type="Proteomes" id="UP001408789">
    <property type="component" value="Unassembled WGS sequence"/>
</dbReference>
<dbReference type="EMBL" id="JBCNJP010000015">
    <property type="protein sequence ID" value="KAK9067262.1"/>
    <property type="molecule type" value="Genomic_DNA"/>
</dbReference>
<accession>A0AAP0D7E6</accession>
<keyword evidence="4 12" id="KW-0732">Signal</keyword>
<reference evidence="14 15" key="1">
    <citation type="submission" date="2024-04" db="EMBL/GenBank/DDBJ databases">
        <title>The reference genome of an endangered Asteraceae, Deinandra increscens subsp. villosa, native to the Central Coast of California.</title>
        <authorList>
            <person name="Guilliams M."/>
            <person name="Hasenstab-Lehman K."/>
            <person name="Meyer R."/>
            <person name="Mcevoy S."/>
        </authorList>
    </citation>
    <scope>NUCLEOTIDE SEQUENCE [LARGE SCALE GENOMIC DNA]</scope>
    <source>
        <tissue evidence="14">Leaf</tissue>
    </source>
</reference>
<dbReference type="InterPro" id="IPR021190">
    <property type="entry name" value="Pept_M10A"/>
</dbReference>
<dbReference type="GO" id="GO:0008270">
    <property type="term" value="F:zinc ion binding"/>
    <property type="evidence" value="ECO:0007669"/>
    <property type="project" value="InterPro"/>
</dbReference>
<evidence type="ECO:0000256" key="12">
    <source>
        <dbReference type="SAM" id="SignalP"/>
    </source>
</evidence>
<dbReference type="InterPro" id="IPR002477">
    <property type="entry name" value="Peptidoglycan-bd-like"/>
</dbReference>
<feature type="short sequence motif" description="Cysteine switch" evidence="11">
    <location>
        <begin position="108"/>
        <end position="130"/>
    </location>
</feature>
<dbReference type="InterPro" id="IPR021158">
    <property type="entry name" value="Pept_M10A_Zn_BS"/>
</dbReference>
<keyword evidence="3 10" id="KW-0479">Metal-binding</keyword>
<dbReference type="AlphaFoldDB" id="A0AAP0D7E6"/>
<feature type="binding site" description="in inhibited form" evidence="10">
    <location>
        <position position="110"/>
    </location>
    <ligand>
        <name>Zn(2+)</name>
        <dbReference type="ChEBI" id="CHEBI:29105"/>
        <label>2</label>
        <note>catalytic</note>
    </ligand>
</feature>
<dbReference type="GO" id="GO:0030574">
    <property type="term" value="P:collagen catabolic process"/>
    <property type="evidence" value="ECO:0007669"/>
    <property type="project" value="TreeGrafter"/>
</dbReference>
<dbReference type="PANTHER" id="PTHR10201:SF292">
    <property type="entry name" value="MATRILYSIN"/>
    <property type="match status" value="1"/>
</dbReference>
<evidence type="ECO:0000259" key="13">
    <source>
        <dbReference type="SMART" id="SM00235"/>
    </source>
</evidence>
<keyword evidence="2" id="KW-0645">Protease</keyword>
<dbReference type="Pfam" id="PF00413">
    <property type="entry name" value="Peptidase_M10"/>
    <property type="match status" value="1"/>
</dbReference>
<dbReference type="SMART" id="SM00235">
    <property type="entry name" value="ZnMc"/>
    <property type="match status" value="1"/>
</dbReference>
<feature type="binding site" evidence="10">
    <location>
        <position position="201"/>
    </location>
    <ligand>
        <name>Zn(2+)</name>
        <dbReference type="ChEBI" id="CHEBI:29105"/>
        <label>1</label>
    </ligand>
</feature>
<dbReference type="GO" id="GO:0031012">
    <property type="term" value="C:extracellular matrix"/>
    <property type="evidence" value="ECO:0007669"/>
    <property type="project" value="InterPro"/>
</dbReference>
<keyword evidence="15" id="KW-1185">Reference proteome</keyword>
<keyword evidence="5" id="KW-0378">Hydrolase</keyword>
<feature type="binding site" evidence="10">
    <location>
        <position position="254"/>
    </location>
    <ligand>
        <name>Zn(2+)</name>
        <dbReference type="ChEBI" id="CHEBI:29105"/>
        <label>2</label>
        <note>catalytic</note>
    </ligand>
</feature>
<gene>
    <name evidence="14" type="ORF">SSX86_014588</name>
</gene>
<dbReference type="InterPro" id="IPR036365">
    <property type="entry name" value="PGBD-like_sf"/>
</dbReference>
<feature type="binding site" evidence="10">
    <location>
        <position position="159"/>
    </location>
    <ligand>
        <name>Ca(2+)</name>
        <dbReference type="ChEBI" id="CHEBI:29108"/>
        <label>1</label>
    </ligand>
</feature>
<dbReference type="SUPFAM" id="SSF55486">
    <property type="entry name" value="Metalloproteases ('zincins'), catalytic domain"/>
    <property type="match status" value="1"/>
</dbReference>
<feature type="binding site" evidence="10">
    <location>
        <position position="268"/>
    </location>
    <ligand>
        <name>Zn(2+)</name>
        <dbReference type="ChEBI" id="CHEBI:29105"/>
        <label>2</label>
        <note>catalytic</note>
    </ligand>
</feature>
<keyword evidence="8" id="KW-0865">Zymogen</keyword>
<evidence type="ECO:0000256" key="7">
    <source>
        <dbReference type="ARBA" id="ARBA00023049"/>
    </source>
</evidence>
<feature type="binding site" evidence="10">
    <location>
        <position position="260"/>
    </location>
    <ligand>
        <name>Zn(2+)</name>
        <dbReference type="ChEBI" id="CHEBI:29105"/>
        <label>2</label>
        <note>catalytic</note>
    </ligand>
</feature>
<protein>
    <recommendedName>
        <fullName evidence="13">Peptidase metallopeptidase domain-containing protein</fullName>
    </recommendedName>
</protein>
<evidence type="ECO:0000256" key="8">
    <source>
        <dbReference type="ARBA" id="ARBA00023145"/>
    </source>
</evidence>
<feature type="binding site" evidence="10">
    <location>
        <position position="214"/>
    </location>
    <ligand>
        <name>Zn(2+)</name>
        <dbReference type="ChEBI" id="CHEBI:29105"/>
        <label>1</label>
    </ligand>
</feature>
<dbReference type="InterPro" id="IPR006026">
    <property type="entry name" value="Peptidase_Metallo"/>
</dbReference>